<accession>A0A9D1KHH8</accession>
<comment type="caution">
    <text evidence="14">The sequence shown here is derived from an EMBL/GenBank/DDBJ whole genome shotgun (WGS) entry which is preliminary data.</text>
</comment>
<dbReference type="GO" id="GO:0019877">
    <property type="term" value="P:diaminopimelate biosynthetic process"/>
    <property type="evidence" value="ECO:0007669"/>
    <property type="project" value="UniProtKB-KW"/>
</dbReference>
<evidence type="ECO:0000256" key="1">
    <source>
        <dbReference type="ARBA" id="ARBA00006642"/>
    </source>
</evidence>
<dbReference type="InterPro" id="IPR022663">
    <property type="entry name" value="DapB_C"/>
</dbReference>
<keyword evidence="2" id="KW-0028">Amino-acid biosynthesis</keyword>
<keyword evidence="5" id="KW-0560">Oxidoreductase</keyword>
<dbReference type="InterPro" id="IPR036291">
    <property type="entry name" value="NAD(P)-bd_dom_sf"/>
</dbReference>
<dbReference type="SUPFAM" id="SSF55347">
    <property type="entry name" value="Glyceraldehyde-3-phosphate dehydrogenase-like, C-terminal domain"/>
    <property type="match status" value="1"/>
</dbReference>
<comment type="catalytic activity">
    <reaction evidence="10">
        <text>(S)-2,3,4,5-tetrahydrodipicolinate + NADP(+) + H2O = (2S,4S)-4-hydroxy-2,3,4,5-tetrahydrodipicolinate + NADPH + H(+)</text>
        <dbReference type="Rhea" id="RHEA:35331"/>
        <dbReference type="ChEBI" id="CHEBI:15377"/>
        <dbReference type="ChEBI" id="CHEBI:15378"/>
        <dbReference type="ChEBI" id="CHEBI:16845"/>
        <dbReference type="ChEBI" id="CHEBI:57783"/>
        <dbReference type="ChEBI" id="CHEBI:58349"/>
        <dbReference type="ChEBI" id="CHEBI:67139"/>
        <dbReference type="EC" id="1.17.1.8"/>
    </reaction>
</comment>
<dbReference type="Gene3D" id="3.40.50.720">
    <property type="entry name" value="NAD(P)-binding Rossmann-like Domain"/>
    <property type="match status" value="1"/>
</dbReference>
<evidence type="ECO:0000259" key="13">
    <source>
        <dbReference type="Pfam" id="PF05173"/>
    </source>
</evidence>
<gene>
    <name evidence="14" type="ORF">IAC35_03610</name>
</gene>
<dbReference type="PANTHER" id="PTHR20836:SF0">
    <property type="entry name" value="4-HYDROXY-TETRAHYDRODIPICOLINATE REDUCTASE 1, CHLOROPLASTIC-RELATED"/>
    <property type="match status" value="1"/>
</dbReference>
<dbReference type="InterPro" id="IPR023940">
    <property type="entry name" value="DHDPR_bac"/>
</dbReference>
<evidence type="ECO:0000256" key="6">
    <source>
        <dbReference type="ARBA" id="ARBA00023027"/>
    </source>
</evidence>
<dbReference type="GO" id="GO:0005829">
    <property type="term" value="C:cytosol"/>
    <property type="evidence" value="ECO:0007669"/>
    <property type="project" value="TreeGrafter"/>
</dbReference>
<evidence type="ECO:0000256" key="4">
    <source>
        <dbReference type="ARBA" id="ARBA00022915"/>
    </source>
</evidence>
<keyword evidence="6" id="KW-0520">NAD</keyword>
<dbReference type="Pfam" id="PF05173">
    <property type="entry name" value="DapB_C"/>
    <property type="match status" value="1"/>
</dbReference>
<dbReference type="GO" id="GO:0008839">
    <property type="term" value="F:4-hydroxy-tetrahydrodipicolinate reductase"/>
    <property type="evidence" value="ECO:0007669"/>
    <property type="project" value="UniProtKB-EC"/>
</dbReference>
<keyword evidence="3" id="KW-0521">NADP</keyword>
<protein>
    <recommendedName>
        <fullName evidence="9">4-hydroxy-tetrahydrodipicolinate reductase</fullName>
        <ecNumber evidence="9">1.17.1.8</ecNumber>
    </recommendedName>
</protein>
<evidence type="ECO:0000256" key="11">
    <source>
        <dbReference type="ARBA" id="ARBA00049396"/>
    </source>
</evidence>
<evidence type="ECO:0000256" key="10">
    <source>
        <dbReference type="ARBA" id="ARBA00049080"/>
    </source>
</evidence>
<dbReference type="EMBL" id="DVLC01000070">
    <property type="protein sequence ID" value="HIT46928.1"/>
    <property type="molecule type" value="Genomic_DNA"/>
</dbReference>
<dbReference type="PIRSF" id="PIRSF000161">
    <property type="entry name" value="DHPR"/>
    <property type="match status" value="1"/>
</dbReference>
<evidence type="ECO:0000256" key="9">
    <source>
        <dbReference type="ARBA" id="ARBA00038983"/>
    </source>
</evidence>
<comment type="similarity">
    <text evidence="1">Belongs to the DapB family.</text>
</comment>
<dbReference type="InterPro" id="IPR000846">
    <property type="entry name" value="DapB_N"/>
</dbReference>
<keyword evidence="7" id="KW-0457">Lysine biosynthesis</keyword>
<dbReference type="Gene3D" id="3.30.360.10">
    <property type="entry name" value="Dihydrodipicolinate Reductase, domain 2"/>
    <property type="match status" value="1"/>
</dbReference>
<name>A0A9D1KHH8_9BACT</name>
<dbReference type="SUPFAM" id="SSF51735">
    <property type="entry name" value="NAD(P)-binding Rossmann-fold domains"/>
    <property type="match status" value="1"/>
</dbReference>
<evidence type="ECO:0000256" key="7">
    <source>
        <dbReference type="ARBA" id="ARBA00023154"/>
    </source>
</evidence>
<dbReference type="EC" id="1.17.1.8" evidence="9"/>
<reference evidence="14" key="2">
    <citation type="journal article" date="2021" name="PeerJ">
        <title>Extensive microbial diversity within the chicken gut microbiome revealed by metagenomics and culture.</title>
        <authorList>
            <person name="Gilroy R."/>
            <person name="Ravi A."/>
            <person name="Getino M."/>
            <person name="Pursley I."/>
            <person name="Horton D.L."/>
            <person name="Alikhan N.F."/>
            <person name="Baker D."/>
            <person name="Gharbi K."/>
            <person name="Hall N."/>
            <person name="Watson M."/>
            <person name="Adriaenssens E.M."/>
            <person name="Foster-Nyarko E."/>
            <person name="Jarju S."/>
            <person name="Secka A."/>
            <person name="Antonio M."/>
            <person name="Oren A."/>
            <person name="Chaudhuri R.R."/>
            <person name="La Ragione R."/>
            <person name="Hildebrand F."/>
            <person name="Pallen M.J."/>
        </authorList>
    </citation>
    <scope>NUCLEOTIDE SEQUENCE</scope>
    <source>
        <strain evidence="14">ChiHecec2B26-709</strain>
    </source>
</reference>
<keyword evidence="4" id="KW-0220">Diaminopimelate biosynthesis</keyword>
<dbReference type="Proteomes" id="UP000886881">
    <property type="component" value="Unassembled WGS sequence"/>
</dbReference>
<evidence type="ECO:0000256" key="2">
    <source>
        <dbReference type="ARBA" id="ARBA00022605"/>
    </source>
</evidence>
<feature type="domain" description="Dihydrodipicolinate reductase C-terminal" evidence="13">
    <location>
        <begin position="103"/>
        <end position="218"/>
    </location>
</feature>
<dbReference type="PANTHER" id="PTHR20836">
    <property type="entry name" value="DIHYDRODIPICOLINATE REDUCTASE"/>
    <property type="match status" value="1"/>
</dbReference>
<sequence length="220" mass="23786">MKVVISGYGKMGHMVESVLERHGIELACASEDVCTVPDELAAQCVCIDFTTPEAFRANYPEIARKFKAAVVGTTGWYDIQDKVFAEFEKNGTALIWASNFSIGVNAFFAAVQRACEVLKGHGYTPHVEEIHHIHKLDAPSGTAKSVAGIIESALGEKPEIGSQRIGEVPGTHTAEFRSAVDRLTFTHEAFSREGFAEGAVAAAMMTEGLTGVHEFKDLIL</sequence>
<dbReference type="AlphaFoldDB" id="A0A9D1KHH8"/>
<evidence type="ECO:0000256" key="3">
    <source>
        <dbReference type="ARBA" id="ARBA00022857"/>
    </source>
</evidence>
<evidence type="ECO:0000259" key="12">
    <source>
        <dbReference type="Pfam" id="PF01113"/>
    </source>
</evidence>
<proteinExistence type="inferred from homology"/>
<reference evidence="14" key="1">
    <citation type="submission" date="2020-10" db="EMBL/GenBank/DDBJ databases">
        <authorList>
            <person name="Gilroy R."/>
        </authorList>
    </citation>
    <scope>NUCLEOTIDE SEQUENCE</scope>
    <source>
        <strain evidence="14">ChiHecec2B26-709</strain>
    </source>
</reference>
<evidence type="ECO:0000313" key="15">
    <source>
        <dbReference type="Proteomes" id="UP000886881"/>
    </source>
</evidence>
<comment type="catalytic activity">
    <reaction evidence="11">
        <text>(S)-2,3,4,5-tetrahydrodipicolinate + NAD(+) + H2O = (2S,4S)-4-hydroxy-2,3,4,5-tetrahydrodipicolinate + NADH + H(+)</text>
        <dbReference type="Rhea" id="RHEA:35323"/>
        <dbReference type="ChEBI" id="CHEBI:15377"/>
        <dbReference type="ChEBI" id="CHEBI:15378"/>
        <dbReference type="ChEBI" id="CHEBI:16845"/>
        <dbReference type="ChEBI" id="CHEBI:57540"/>
        <dbReference type="ChEBI" id="CHEBI:57945"/>
        <dbReference type="ChEBI" id="CHEBI:67139"/>
        <dbReference type="EC" id="1.17.1.8"/>
    </reaction>
</comment>
<dbReference type="Pfam" id="PF01113">
    <property type="entry name" value="DapB_N"/>
    <property type="match status" value="1"/>
</dbReference>
<organism evidence="14 15">
    <name type="scientific">Candidatus Cryptobacteroides merdipullorum</name>
    <dbReference type="NCBI Taxonomy" id="2840771"/>
    <lineage>
        <taxon>Bacteria</taxon>
        <taxon>Pseudomonadati</taxon>
        <taxon>Bacteroidota</taxon>
        <taxon>Bacteroidia</taxon>
        <taxon>Bacteroidales</taxon>
        <taxon>Candidatus Cryptobacteroides</taxon>
    </lineage>
</organism>
<evidence type="ECO:0000256" key="5">
    <source>
        <dbReference type="ARBA" id="ARBA00023002"/>
    </source>
</evidence>
<dbReference type="GO" id="GO:0009089">
    <property type="term" value="P:lysine biosynthetic process via diaminopimelate"/>
    <property type="evidence" value="ECO:0007669"/>
    <property type="project" value="InterPro"/>
</dbReference>
<comment type="pathway">
    <text evidence="8">Amino-acid biosynthesis; L-lysine biosynthesis via DAP pathway; (S)-tetrahydrodipicolinate from L-aspartate: step 4/4.</text>
</comment>
<evidence type="ECO:0000256" key="8">
    <source>
        <dbReference type="ARBA" id="ARBA00037922"/>
    </source>
</evidence>
<feature type="domain" description="Dihydrodipicolinate reductase N-terminal" evidence="12">
    <location>
        <begin position="1"/>
        <end position="100"/>
    </location>
</feature>
<evidence type="ECO:0000313" key="14">
    <source>
        <dbReference type="EMBL" id="HIT46928.1"/>
    </source>
</evidence>